<gene>
    <name evidence="4" type="ORF">IAQ69_03260</name>
</gene>
<dbReference type="SUPFAM" id="SSF54285">
    <property type="entry name" value="MoaD/ThiS"/>
    <property type="match status" value="1"/>
</dbReference>
<evidence type="ECO:0000313" key="5">
    <source>
        <dbReference type="Proteomes" id="UP000596079"/>
    </source>
</evidence>
<dbReference type="HAMAP" id="MF_00460">
    <property type="entry name" value="UPF0125_RnfH"/>
    <property type="match status" value="1"/>
</dbReference>
<dbReference type="PANTHER" id="PTHR37483:SF1">
    <property type="entry name" value="UPF0125 PROTEIN RATB"/>
    <property type="match status" value="1"/>
</dbReference>
<dbReference type="Pfam" id="PF03658">
    <property type="entry name" value="Ub-RnfH"/>
    <property type="match status" value="1"/>
</dbReference>
<feature type="region of interest" description="Disordered" evidence="3">
    <location>
        <begin position="83"/>
        <end position="109"/>
    </location>
</feature>
<dbReference type="EMBL" id="CP060811">
    <property type="protein sequence ID" value="QQN88718.1"/>
    <property type="molecule type" value="Genomic_DNA"/>
</dbReference>
<dbReference type="InterPro" id="IPR037021">
    <property type="entry name" value="RnfH_sf"/>
</dbReference>
<feature type="compositionally biased region" description="Basic residues" evidence="3">
    <location>
        <begin position="98"/>
        <end position="109"/>
    </location>
</feature>
<dbReference type="InterPro" id="IPR016155">
    <property type="entry name" value="Mopterin_synth/thiamin_S_b"/>
</dbReference>
<dbReference type="InterPro" id="IPR005346">
    <property type="entry name" value="RnfH"/>
</dbReference>
<dbReference type="Proteomes" id="UP000596079">
    <property type="component" value="Chromosome"/>
</dbReference>
<dbReference type="RefSeq" id="WP_005221123.1">
    <property type="nucleotide sequence ID" value="NZ_CP060811.1"/>
</dbReference>
<reference evidence="4 5" key="1">
    <citation type="submission" date="2020-08" db="EMBL/GenBank/DDBJ databases">
        <title>Emergence of ISAba1-mediated novel tet(X) in Acinetobacter variabilis from a chicken farm.</title>
        <authorList>
            <person name="Peng K."/>
            <person name="Li R."/>
        </authorList>
    </citation>
    <scope>NUCLEOTIDE SEQUENCE [LARGE SCALE GENOMIC DNA]</scope>
    <source>
        <strain evidence="4 5">XM9F202-2</strain>
    </source>
</reference>
<comment type="similarity">
    <text evidence="1 2">Belongs to the UPF0125 (RnfH) family.</text>
</comment>
<name>A0A427M3C7_9GAMM</name>
<proteinExistence type="inferred from homology"/>
<dbReference type="AlphaFoldDB" id="A0A427M3C7"/>
<protein>
    <recommendedName>
        <fullName evidence="2">UPF0125 protein IAQ69_03260</fullName>
    </recommendedName>
</protein>
<sequence>MTEAMIWVAYATPEQQFHIAVPFQPGMTALDAIEQSGIRAQVELPEPLNLGIFGAKLQDHTQPLAAGDRVEIYRALTINPKDIRRKRAEKNPVGRYAKGNRFKQNKRSD</sequence>
<dbReference type="GeneID" id="89666814"/>
<organism evidence="4 5">
    <name type="scientific">Acinetobacter variabilis</name>
    <dbReference type="NCBI Taxonomy" id="70346"/>
    <lineage>
        <taxon>Bacteria</taxon>
        <taxon>Pseudomonadati</taxon>
        <taxon>Pseudomonadota</taxon>
        <taxon>Gammaproteobacteria</taxon>
        <taxon>Moraxellales</taxon>
        <taxon>Moraxellaceae</taxon>
        <taxon>Acinetobacter</taxon>
    </lineage>
</organism>
<evidence type="ECO:0000313" key="4">
    <source>
        <dbReference type="EMBL" id="QQN88718.1"/>
    </source>
</evidence>
<evidence type="ECO:0000256" key="2">
    <source>
        <dbReference type="HAMAP-Rule" id="MF_00460"/>
    </source>
</evidence>
<evidence type="ECO:0000256" key="3">
    <source>
        <dbReference type="SAM" id="MobiDB-lite"/>
    </source>
</evidence>
<accession>A0A427M3C7</accession>
<dbReference type="PANTHER" id="PTHR37483">
    <property type="entry name" value="UPF0125 PROTEIN RATB"/>
    <property type="match status" value="1"/>
</dbReference>
<dbReference type="Gene3D" id="3.10.20.280">
    <property type="entry name" value="RnfH-like"/>
    <property type="match status" value="1"/>
</dbReference>
<evidence type="ECO:0000256" key="1">
    <source>
        <dbReference type="ARBA" id="ARBA00010645"/>
    </source>
</evidence>